<feature type="compositionally biased region" description="Basic and acidic residues" evidence="8">
    <location>
        <begin position="84"/>
        <end position="110"/>
    </location>
</feature>
<dbReference type="InterPro" id="IPR003369">
    <property type="entry name" value="TatA/B/E"/>
</dbReference>
<feature type="transmembrane region" description="Helical" evidence="9">
    <location>
        <begin position="6"/>
        <end position="26"/>
    </location>
</feature>
<comment type="subcellular location">
    <subcellularLocation>
        <location evidence="1">Membrane</location>
        <topology evidence="1">Single-pass membrane protein</topology>
    </subcellularLocation>
</comment>
<dbReference type="EMBL" id="JAWXXX010000001">
    <property type="protein sequence ID" value="MDX5894454.1"/>
    <property type="molecule type" value="Genomic_DNA"/>
</dbReference>
<dbReference type="PANTHER" id="PTHR33162:SF1">
    <property type="entry name" value="SEC-INDEPENDENT PROTEIN TRANSLOCASE PROTEIN TATA, CHLOROPLASTIC"/>
    <property type="match status" value="1"/>
</dbReference>
<proteinExistence type="predicted"/>
<dbReference type="Proteomes" id="UP000025229">
    <property type="component" value="Chromosome"/>
</dbReference>
<feature type="compositionally biased region" description="Basic residues" evidence="8">
    <location>
        <begin position="64"/>
        <end position="74"/>
    </location>
</feature>
<dbReference type="Pfam" id="PF02416">
    <property type="entry name" value="TatA_B_E"/>
    <property type="match status" value="1"/>
</dbReference>
<dbReference type="Proteomes" id="UP001281130">
    <property type="component" value="Unassembled WGS sequence"/>
</dbReference>
<evidence type="ECO:0000313" key="11">
    <source>
        <dbReference type="EMBL" id="MDX5894454.1"/>
    </source>
</evidence>
<keyword evidence="6" id="KW-0811">Translocation</keyword>
<dbReference type="PANTHER" id="PTHR33162">
    <property type="entry name" value="SEC-INDEPENDENT PROTEIN TRANSLOCASE PROTEIN TATA, CHLOROPLASTIC"/>
    <property type="match status" value="1"/>
</dbReference>
<dbReference type="AlphaFoldDB" id="A0A023X3Y7"/>
<dbReference type="eggNOG" id="COG1826">
    <property type="taxonomic scope" value="Bacteria"/>
</dbReference>
<dbReference type="KEGG" id="rrd:RradSPS_1765"/>
<keyword evidence="2" id="KW-0813">Transport</keyword>
<evidence type="ECO:0000256" key="8">
    <source>
        <dbReference type="SAM" id="MobiDB-lite"/>
    </source>
</evidence>
<accession>A0A023X3Y7</accession>
<keyword evidence="5 9" id="KW-1133">Transmembrane helix</keyword>
<evidence type="ECO:0000256" key="7">
    <source>
        <dbReference type="ARBA" id="ARBA00023136"/>
    </source>
</evidence>
<evidence type="ECO:0000256" key="9">
    <source>
        <dbReference type="SAM" id="Phobius"/>
    </source>
</evidence>
<evidence type="ECO:0000256" key="6">
    <source>
        <dbReference type="ARBA" id="ARBA00023010"/>
    </source>
</evidence>
<dbReference type="GO" id="GO:0015031">
    <property type="term" value="P:protein transport"/>
    <property type="evidence" value="ECO:0007669"/>
    <property type="project" value="UniProtKB-KW"/>
</dbReference>
<keyword evidence="4" id="KW-0653">Protein transport</keyword>
<evidence type="ECO:0000313" key="12">
    <source>
        <dbReference type="Proteomes" id="UP000025229"/>
    </source>
</evidence>
<evidence type="ECO:0000256" key="1">
    <source>
        <dbReference type="ARBA" id="ARBA00004167"/>
    </source>
</evidence>
<keyword evidence="12" id="KW-1185">Reference proteome</keyword>
<keyword evidence="3 9" id="KW-0812">Transmembrane</keyword>
<evidence type="ECO:0000256" key="2">
    <source>
        <dbReference type="ARBA" id="ARBA00022448"/>
    </source>
</evidence>
<dbReference type="STRING" id="42256.RradSPS_1765"/>
<name>A0A023X3Y7_RUBRA</name>
<reference evidence="10 12" key="1">
    <citation type="submission" date="2014-03" db="EMBL/GenBank/DDBJ databases">
        <title>Complete genome sequence of the Radio-Resistant Rubrobacter radiotolerans RSPS-4.</title>
        <authorList>
            <person name="Egas C.C."/>
            <person name="Barroso C.C."/>
            <person name="Froufe H.J.C."/>
            <person name="Pacheco J.J."/>
            <person name="Albuquerque L.L."/>
            <person name="da Costa M.M.S."/>
        </authorList>
    </citation>
    <scope>NUCLEOTIDE SEQUENCE [LARGE SCALE GENOMIC DNA]</scope>
    <source>
        <strain evidence="10 12">RSPS-4</strain>
    </source>
</reference>
<gene>
    <name evidence="10" type="ORF">RradSPS_1765</name>
    <name evidence="11" type="ORF">SIL72_10495</name>
</gene>
<evidence type="ECO:0000256" key="5">
    <source>
        <dbReference type="ARBA" id="ARBA00022989"/>
    </source>
</evidence>
<evidence type="ECO:0000313" key="10">
    <source>
        <dbReference type="EMBL" id="AHY47048.1"/>
    </source>
</evidence>
<dbReference type="EMBL" id="CP007514">
    <property type="protein sequence ID" value="AHY47048.1"/>
    <property type="molecule type" value="Genomic_DNA"/>
</dbReference>
<protein>
    <submittedName>
        <fullName evidence="10">MttA/Hcf106 family</fullName>
    </submittedName>
    <submittedName>
        <fullName evidence="11">Twin-arginine translocase TatA/TatE family subunit</fullName>
    </submittedName>
</protein>
<sequence length="110" mass="11795">MFGGLGGSEIVIIGLLFLVIFGPSKLPQMARDIGRFVGQARRAVDEFKEELSAEADLADEKSVRNRPARSRRKAAVGGSGKSAPADRDEAPNEREDAGLSGRRNDGLNDL</sequence>
<organism evidence="10 12">
    <name type="scientific">Rubrobacter radiotolerans</name>
    <name type="common">Arthrobacter radiotolerans</name>
    <dbReference type="NCBI Taxonomy" id="42256"/>
    <lineage>
        <taxon>Bacteria</taxon>
        <taxon>Bacillati</taxon>
        <taxon>Actinomycetota</taxon>
        <taxon>Rubrobacteria</taxon>
        <taxon>Rubrobacterales</taxon>
        <taxon>Rubrobacteraceae</taxon>
        <taxon>Rubrobacter</taxon>
    </lineage>
</organism>
<dbReference type="PRINTS" id="PR01506">
    <property type="entry name" value="TATBPROTEIN"/>
</dbReference>
<dbReference type="Gene3D" id="1.20.5.3310">
    <property type="match status" value="1"/>
</dbReference>
<evidence type="ECO:0000256" key="4">
    <source>
        <dbReference type="ARBA" id="ARBA00022927"/>
    </source>
</evidence>
<evidence type="ECO:0000256" key="3">
    <source>
        <dbReference type="ARBA" id="ARBA00022692"/>
    </source>
</evidence>
<feature type="region of interest" description="Disordered" evidence="8">
    <location>
        <begin position="55"/>
        <end position="110"/>
    </location>
</feature>
<dbReference type="RefSeq" id="WP_084263856.1">
    <property type="nucleotide sequence ID" value="NZ_CP007514.1"/>
</dbReference>
<dbReference type="GO" id="GO:0016020">
    <property type="term" value="C:membrane"/>
    <property type="evidence" value="ECO:0007669"/>
    <property type="project" value="UniProtKB-SubCell"/>
</dbReference>
<keyword evidence="7 9" id="KW-0472">Membrane</keyword>
<dbReference type="HOGENOM" id="CLU_2169193_0_0_11"/>
<dbReference type="OrthoDB" id="3267321at2"/>
<reference evidence="11" key="2">
    <citation type="submission" date="2023-11" db="EMBL/GenBank/DDBJ databases">
        <title>MicrobeMod: A computational toolkit for identifying prokaryotic methylation and restriction-modification with nanopore sequencing.</title>
        <authorList>
            <person name="Crits-Christoph A."/>
            <person name="Kang S.C."/>
            <person name="Lee H."/>
            <person name="Ostrov N."/>
        </authorList>
    </citation>
    <scope>NUCLEOTIDE SEQUENCE</scope>
    <source>
        <strain evidence="11">ATCC 51242</strain>
    </source>
</reference>